<dbReference type="GO" id="GO:0016758">
    <property type="term" value="F:hexosyltransferase activity"/>
    <property type="evidence" value="ECO:0007669"/>
    <property type="project" value="UniProtKB-ARBA"/>
</dbReference>
<dbReference type="PANTHER" id="PTHR22916">
    <property type="entry name" value="GLYCOSYLTRANSFERASE"/>
    <property type="match status" value="1"/>
</dbReference>
<protein>
    <submittedName>
        <fullName evidence="4">Glycosyltransferase, group 2 family protein</fullName>
        <ecNumber evidence="4">2.4.-.-</ecNumber>
    </submittedName>
</protein>
<evidence type="ECO:0000259" key="3">
    <source>
        <dbReference type="Pfam" id="PF00535"/>
    </source>
</evidence>
<dbReference type="HOGENOM" id="CLU_025996_25_4_10"/>
<dbReference type="Proteomes" id="UP000005580">
    <property type="component" value="Unassembled WGS sequence"/>
</dbReference>
<dbReference type="AlphaFoldDB" id="E7RSV6"/>
<evidence type="ECO:0000256" key="1">
    <source>
        <dbReference type="ARBA" id="ARBA00022676"/>
    </source>
</evidence>
<organism evidence="4 5">
    <name type="scientific">Hoylesella oralis ATCC 33269</name>
    <dbReference type="NCBI Taxonomy" id="873533"/>
    <lineage>
        <taxon>Bacteria</taxon>
        <taxon>Pseudomonadati</taxon>
        <taxon>Bacteroidota</taxon>
        <taxon>Bacteroidia</taxon>
        <taxon>Bacteroidales</taxon>
        <taxon>Prevotellaceae</taxon>
        <taxon>Hoylesella</taxon>
    </lineage>
</organism>
<keyword evidence="5" id="KW-1185">Reference proteome</keyword>
<dbReference type="EMBL" id="AEPE02000006">
    <property type="protein sequence ID" value="EFZ36307.1"/>
    <property type="molecule type" value="Genomic_DNA"/>
</dbReference>
<gene>
    <name evidence="4" type="ORF">HMPREF0663_12374</name>
</gene>
<dbReference type="Gene3D" id="3.90.550.10">
    <property type="entry name" value="Spore Coat Polysaccharide Biosynthesis Protein SpsA, Chain A"/>
    <property type="match status" value="1"/>
</dbReference>
<evidence type="ECO:0000256" key="2">
    <source>
        <dbReference type="ARBA" id="ARBA00022679"/>
    </source>
</evidence>
<dbReference type="eggNOG" id="COG1216">
    <property type="taxonomic scope" value="Bacteria"/>
</dbReference>
<accession>E7RSV6</accession>
<keyword evidence="2 4" id="KW-0808">Transferase</keyword>
<dbReference type="InterPro" id="IPR001173">
    <property type="entry name" value="Glyco_trans_2-like"/>
</dbReference>
<evidence type="ECO:0000313" key="5">
    <source>
        <dbReference type="Proteomes" id="UP000005580"/>
    </source>
</evidence>
<keyword evidence="1 4" id="KW-0328">Glycosyltransferase</keyword>
<dbReference type="SUPFAM" id="SSF53448">
    <property type="entry name" value="Nucleotide-diphospho-sugar transferases"/>
    <property type="match status" value="1"/>
</dbReference>
<dbReference type="CDD" id="cd00761">
    <property type="entry name" value="Glyco_tranf_GTA_type"/>
    <property type="match status" value="1"/>
</dbReference>
<feature type="domain" description="Glycosyltransferase 2-like" evidence="3">
    <location>
        <begin position="4"/>
        <end position="110"/>
    </location>
</feature>
<dbReference type="STRING" id="28134.SAMN05444288_0960"/>
<comment type="caution">
    <text evidence="4">The sequence shown here is derived from an EMBL/GenBank/DDBJ whole genome shotgun (WGS) entry which is preliminary data.</text>
</comment>
<dbReference type="RefSeq" id="WP_004370610.1">
    <property type="nucleotide sequence ID" value="NZ_GL833119.1"/>
</dbReference>
<proteinExistence type="predicted"/>
<dbReference type="PANTHER" id="PTHR22916:SF51">
    <property type="entry name" value="GLYCOSYLTRANSFERASE EPSH-RELATED"/>
    <property type="match status" value="1"/>
</dbReference>
<dbReference type="Pfam" id="PF00535">
    <property type="entry name" value="Glycos_transf_2"/>
    <property type="match status" value="1"/>
</dbReference>
<evidence type="ECO:0000313" key="4">
    <source>
        <dbReference type="EMBL" id="EFZ36307.1"/>
    </source>
</evidence>
<dbReference type="InterPro" id="IPR029044">
    <property type="entry name" value="Nucleotide-diphossugar_trans"/>
</dbReference>
<dbReference type="EC" id="2.4.-.-" evidence="4"/>
<name>E7RSV6_9BACT</name>
<reference evidence="4" key="1">
    <citation type="submission" date="2011-01" db="EMBL/GenBank/DDBJ databases">
        <authorList>
            <person name="Muzny D."/>
            <person name="Qin X."/>
            <person name="Buhay C."/>
            <person name="Dugan-Rocha S."/>
            <person name="Ding Y."/>
            <person name="Chen G."/>
            <person name="Hawes A."/>
            <person name="Holder M."/>
            <person name="Jhangiani S."/>
            <person name="Johnson A."/>
            <person name="Khan Z."/>
            <person name="Li Z."/>
            <person name="Liu W."/>
            <person name="Liu X."/>
            <person name="Perez L."/>
            <person name="Shen H."/>
            <person name="Wang Q."/>
            <person name="Watt J."/>
            <person name="Xi L."/>
            <person name="Xin Y."/>
            <person name="Zhou J."/>
            <person name="Deng J."/>
            <person name="Jiang H."/>
            <person name="Liu Y."/>
            <person name="Qu J."/>
            <person name="Song X.-Z."/>
            <person name="Zhang L."/>
            <person name="Villasana D."/>
            <person name="Johnson A."/>
            <person name="Liu J."/>
            <person name="Liyanage D."/>
            <person name="Lorensuhewa L."/>
            <person name="Robinson T."/>
            <person name="Song A."/>
            <person name="Song B.-B."/>
            <person name="Dinh H."/>
            <person name="Thornton R."/>
            <person name="Coyle M."/>
            <person name="Francisco L."/>
            <person name="Jackson L."/>
            <person name="Javaid M."/>
            <person name="Korchina V."/>
            <person name="Kovar C."/>
            <person name="Mata R."/>
            <person name="Mathew T."/>
            <person name="Ngo R."/>
            <person name="Nguyen L."/>
            <person name="Nguyen N."/>
            <person name="Okwuonu G."/>
            <person name="Ongeri F."/>
            <person name="Pham C."/>
            <person name="Simmons D."/>
            <person name="Wilczek-Boney K."/>
            <person name="Hale W."/>
            <person name="Jakkamsetti A."/>
            <person name="Pham P."/>
            <person name="Ruth R."/>
            <person name="San Lucas F."/>
            <person name="Warren J."/>
            <person name="Zhang J."/>
            <person name="Zhao Z."/>
            <person name="Zhou C."/>
            <person name="Zhu D."/>
            <person name="Lee S."/>
            <person name="Bess C."/>
            <person name="Blankenburg K."/>
            <person name="Forbes L."/>
            <person name="Fu Q."/>
            <person name="Gubbala S."/>
            <person name="Hirani K."/>
            <person name="Jayaseelan J.C."/>
            <person name="Lara F."/>
            <person name="Munidasa M."/>
            <person name="Palculict T."/>
            <person name="Patil S."/>
            <person name="Pu L.-L."/>
            <person name="Saada N."/>
            <person name="Tang L."/>
            <person name="Weissenberger G."/>
            <person name="Zhu Y."/>
            <person name="Hemphill L."/>
            <person name="Shang Y."/>
            <person name="Youmans B."/>
            <person name="Ayvaz T."/>
            <person name="Ross M."/>
            <person name="Santibanez J."/>
            <person name="Aqrawi P."/>
            <person name="Gross S."/>
            <person name="Joshi V."/>
            <person name="Fowler G."/>
            <person name="Nazareth L."/>
            <person name="Reid J."/>
            <person name="Worley K."/>
            <person name="Petrosino J."/>
            <person name="Highlander S."/>
            <person name="Gibbs R."/>
        </authorList>
    </citation>
    <scope>NUCLEOTIDE SEQUENCE [LARGE SCALE GENOMIC DNA]</scope>
    <source>
        <strain evidence="4">ATCC 33269</strain>
    </source>
</reference>
<sequence>MKLSIVVPVFNVENSLDECIESILQQSFHDIEVILVDDGSTDNSPSICDRWADKDTRIIVIHQPNGGLSNARNKGIEHANAQYITFVDSDDKISHDTYERLMDILLAHPEYDLLEYPVTERYGNCKRQHLLTFPTQTYHDMNTYWLACRAYDHAYAWNKIYKKTLFNSVRFPEQHVFEDVYTLPKILSKCHIVATTNQGMYYYCWNSNGITAQADGKQLQYLLLAHVNIWNGLYKQKERLDSRLMRDYYARLLNIQLDVYELTGNEPILPQADYTGNYKLRLLHFIGLKKICRLNKLLHRIIKRRR</sequence>